<comment type="caution">
    <text evidence="1">The sequence shown here is derived from an EMBL/GenBank/DDBJ whole genome shotgun (WGS) entry which is preliminary data.</text>
</comment>
<evidence type="ECO:0008006" key="3">
    <source>
        <dbReference type="Google" id="ProtNLM"/>
    </source>
</evidence>
<dbReference type="AlphaFoldDB" id="A0A3L6QS40"/>
<proteinExistence type="predicted"/>
<sequence>MASSLFLVGEIGGNDYNQALFQGRSVDEVKTYVPDVVAGISASVTVRHDPHKTRKSLSQT</sequence>
<dbReference type="OrthoDB" id="785253at2759"/>
<accession>A0A3L6QS40</accession>
<evidence type="ECO:0000313" key="2">
    <source>
        <dbReference type="Proteomes" id="UP000275267"/>
    </source>
</evidence>
<evidence type="ECO:0000313" key="1">
    <source>
        <dbReference type="EMBL" id="RLM86642.1"/>
    </source>
</evidence>
<dbReference type="STRING" id="4540.A0A3L6QS40"/>
<organism evidence="1 2">
    <name type="scientific">Panicum miliaceum</name>
    <name type="common">Proso millet</name>
    <name type="synonym">Broomcorn millet</name>
    <dbReference type="NCBI Taxonomy" id="4540"/>
    <lineage>
        <taxon>Eukaryota</taxon>
        <taxon>Viridiplantae</taxon>
        <taxon>Streptophyta</taxon>
        <taxon>Embryophyta</taxon>
        <taxon>Tracheophyta</taxon>
        <taxon>Spermatophyta</taxon>
        <taxon>Magnoliopsida</taxon>
        <taxon>Liliopsida</taxon>
        <taxon>Poales</taxon>
        <taxon>Poaceae</taxon>
        <taxon>PACMAD clade</taxon>
        <taxon>Panicoideae</taxon>
        <taxon>Panicodae</taxon>
        <taxon>Paniceae</taxon>
        <taxon>Panicinae</taxon>
        <taxon>Panicum</taxon>
        <taxon>Panicum sect. Panicum</taxon>
    </lineage>
</organism>
<gene>
    <name evidence="1" type="ORF">C2845_PM04G29430</name>
</gene>
<dbReference type="Proteomes" id="UP000275267">
    <property type="component" value="Unassembled WGS sequence"/>
</dbReference>
<keyword evidence="2" id="KW-1185">Reference proteome</keyword>
<dbReference type="EMBL" id="PQIB02000011">
    <property type="protein sequence ID" value="RLM86642.1"/>
    <property type="molecule type" value="Genomic_DNA"/>
</dbReference>
<name>A0A3L6QS40_PANMI</name>
<protein>
    <recommendedName>
        <fullName evidence="3">GDSL esterase/lipase</fullName>
    </recommendedName>
</protein>
<reference evidence="2" key="1">
    <citation type="journal article" date="2019" name="Nat. Commun.">
        <title>The genome of broomcorn millet.</title>
        <authorList>
            <person name="Zou C."/>
            <person name="Miki D."/>
            <person name="Li D."/>
            <person name="Tang Q."/>
            <person name="Xiao L."/>
            <person name="Rajput S."/>
            <person name="Deng P."/>
            <person name="Jia W."/>
            <person name="Huang R."/>
            <person name="Zhang M."/>
            <person name="Sun Y."/>
            <person name="Hu J."/>
            <person name="Fu X."/>
            <person name="Schnable P.S."/>
            <person name="Li F."/>
            <person name="Zhang H."/>
            <person name="Feng B."/>
            <person name="Zhu X."/>
            <person name="Liu R."/>
            <person name="Schnable J.C."/>
            <person name="Zhu J.-K."/>
            <person name="Zhang H."/>
        </authorList>
    </citation>
    <scope>NUCLEOTIDE SEQUENCE [LARGE SCALE GENOMIC DNA]</scope>
</reference>